<dbReference type="STRING" id="318479.A0A0N4U2J8"/>
<dbReference type="Proteomes" id="UP000274756">
    <property type="component" value="Unassembled WGS sequence"/>
</dbReference>
<evidence type="ECO:0000313" key="1">
    <source>
        <dbReference type="EMBL" id="VDN55294.1"/>
    </source>
</evidence>
<name>A0A0N4U2J8_DRAME</name>
<organism evidence="2 4">
    <name type="scientific">Dracunculus medinensis</name>
    <name type="common">Guinea worm</name>
    <dbReference type="NCBI Taxonomy" id="318479"/>
    <lineage>
        <taxon>Eukaryota</taxon>
        <taxon>Metazoa</taxon>
        <taxon>Ecdysozoa</taxon>
        <taxon>Nematoda</taxon>
        <taxon>Chromadorea</taxon>
        <taxon>Rhabditida</taxon>
        <taxon>Spirurina</taxon>
        <taxon>Dracunculoidea</taxon>
        <taxon>Dracunculidae</taxon>
        <taxon>Dracunculus</taxon>
    </lineage>
</organism>
<proteinExistence type="predicted"/>
<dbReference type="AlphaFoldDB" id="A0A0N4U2J8"/>
<evidence type="ECO:0000313" key="3">
    <source>
        <dbReference type="Proteomes" id="UP000274756"/>
    </source>
</evidence>
<dbReference type="Proteomes" id="UP000038040">
    <property type="component" value="Unplaced"/>
</dbReference>
<reference evidence="1 3" key="2">
    <citation type="submission" date="2018-11" db="EMBL/GenBank/DDBJ databases">
        <authorList>
            <consortium name="Pathogen Informatics"/>
        </authorList>
    </citation>
    <scope>NUCLEOTIDE SEQUENCE [LARGE SCALE GENOMIC DNA]</scope>
</reference>
<protein>
    <submittedName>
        <fullName evidence="1 4">Uncharacterized protein</fullName>
    </submittedName>
</protein>
<dbReference type="EMBL" id="UYYG01001152">
    <property type="protein sequence ID" value="VDN55294.1"/>
    <property type="molecule type" value="Genomic_DNA"/>
</dbReference>
<dbReference type="OrthoDB" id="5871302at2759"/>
<evidence type="ECO:0000313" key="2">
    <source>
        <dbReference type="Proteomes" id="UP000038040"/>
    </source>
</evidence>
<sequence>MVYPEMDQVGIIHYIPHHEDIRGQATENNIEHYRFHRVPFGVISSPFLLSAMVNTTWKIMDQRIWKDFADKICGWPISERNTTRRNCPITIYKNSCLLSCFLSCLCCSSVYIIQDKKASLVFVKSRIAPIKNVIILGLELLAELIGICAVQKEEEIIKWNLYNEGIWKSKGGLENSELEEQELHPIYLPRENRITEDFIQQQYEKMFRARTAHTTSSLKGFGCQKEEQKSMHLELDSFSAESFLSVFKRFVSRRGCPAIILMTMRVNFSRKLLKEKEFMPLIVEIESILNARPLTYANFDDSTILRPIEFIIPDVCLKIPTNNTDDRDTFHKLNTQEKLIKYWVSTTKTLDIFWENKEGGVLY</sequence>
<evidence type="ECO:0000313" key="4">
    <source>
        <dbReference type="WBParaSite" id="DME_0000090701-mRNA-1"/>
    </source>
</evidence>
<gene>
    <name evidence="1" type="ORF">DME_LOCUS5267</name>
</gene>
<accession>A0A0N4U2J8</accession>
<dbReference type="WBParaSite" id="DME_0000090701-mRNA-1">
    <property type="protein sequence ID" value="DME_0000090701-mRNA-1"/>
    <property type="gene ID" value="DME_0000090701"/>
</dbReference>
<reference evidence="4" key="1">
    <citation type="submission" date="2017-02" db="UniProtKB">
        <authorList>
            <consortium name="WormBaseParasite"/>
        </authorList>
    </citation>
    <scope>IDENTIFICATION</scope>
</reference>
<keyword evidence="3" id="KW-1185">Reference proteome</keyword>